<feature type="domain" description="BAR" evidence="9">
    <location>
        <begin position="18"/>
        <end position="259"/>
    </location>
</feature>
<dbReference type="Pfam" id="PF03114">
    <property type="entry name" value="BAR"/>
    <property type="match status" value="1"/>
</dbReference>
<dbReference type="SUPFAM" id="SSF103657">
    <property type="entry name" value="BAR/IMD domain-like"/>
    <property type="match status" value="1"/>
</dbReference>
<feature type="domain" description="SH3" evidence="8">
    <location>
        <begin position="313"/>
        <end position="372"/>
    </location>
</feature>
<comment type="similarity">
    <text evidence="2">Belongs to the endophilin family.</text>
</comment>
<dbReference type="PRINTS" id="PR00499">
    <property type="entry name" value="P67PHOX"/>
</dbReference>
<keyword evidence="3 6" id="KW-0728">SH3 domain</keyword>
<dbReference type="InterPro" id="IPR027267">
    <property type="entry name" value="AH/BAR_dom_sf"/>
</dbReference>
<evidence type="ECO:0000313" key="10">
    <source>
        <dbReference type="Proteomes" id="UP000095280"/>
    </source>
</evidence>
<dbReference type="PROSITE" id="PS50002">
    <property type="entry name" value="SH3"/>
    <property type="match status" value="1"/>
</dbReference>
<dbReference type="SMART" id="SM00326">
    <property type="entry name" value="SH3"/>
    <property type="match status" value="1"/>
</dbReference>
<dbReference type="SMART" id="SM00721">
    <property type="entry name" value="BAR"/>
    <property type="match status" value="1"/>
</dbReference>
<feature type="compositionally biased region" description="Basic and acidic residues" evidence="7">
    <location>
        <begin position="251"/>
        <end position="265"/>
    </location>
</feature>
<dbReference type="Gene3D" id="1.20.1270.60">
    <property type="entry name" value="Arfaptin homology (AH) domain/BAR domain"/>
    <property type="match status" value="1"/>
</dbReference>
<dbReference type="Proteomes" id="UP000095280">
    <property type="component" value="Unplaced"/>
</dbReference>
<feature type="compositionally biased region" description="Polar residues" evidence="7">
    <location>
        <begin position="271"/>
        <end position="282"/>
    </location>
</feature>
<evidence type="ECO:0000256" key="1">
    <source>
        <dbReference type="ARBA" id="ARBA00004170"/>
    </source>
</evidence>
<evidence type="ECO:0000256" key="4">
    <source>
        <dbReference type="ARBA" id="ARBA00023054"/>
    </source>
</evidence>
<keyword evidence="5" id="KW-0472">Membrane</keyword>
<evidence type="ECO:0000256" key="6">
    <source>
        <dbReference type="PROSITE-ProRule" id="PRU00192"/>
    </source>
</evidence>
<keyword evidence="4" id="KW-0175">Coiled coil</keyword>
<evidence type="ECO:0000256" key="5">
    <source>
        <dbReference type="ARBA" id="ARBA00023136"/>
    </source>
</evidence>
<dbReference type="Gene3D" id="2.30.30.40">
    <property type="entry name" value="SH3 Domains"/>
    <property type="match status" value="1"/>
</dbReference>
<evidence type="ECO:0000256" key="2">
    <source>
        <dbReference type="ARBA" id="ARBA00006697"/>
    </source>
</evidence>
<dbReference type="WBParaSite" id="maker-uti_cns_0008950-snap-gene-0.4-mRNA-1">
    <property type="protein sequence ID" value="maker-uti_cns_0008950-snap-gene-0.4-mRNA-1"/>
    <property type="gene ID" value="maker-uti_cns_0008950-snap-gene-0.4"/>
</dbReference>
<evidence type="ECO:0000259" key="9">
    <source>
        <dbReference type="PROSITE" id="PS51021"/>
    </source>
</evidence>
<feature type="region of interest" description="Disordered" evidence="7">
    <location>
        <begin position="251"/>
        <end position="310"/>
    </location>
</feature>
<dbReference type="PROSITE" id="PS51021">
    <property type="entry name" value="BAR"/>
    <property type="match status" value="1"/>
</dbReference>
<evidence type="ECO:0000313" key="11">
    <source>
        <dbReference type="WBParaSite" id="maker-uti_cns_0008950-snap-gene-0.4-mRNA-1"/>
    </source>
</evidence>
<dbReference type="InterPro" id="IPR036028">
    <property type="entry name" value="SH3-like_dom_sf"/>
</dbReference>
<dbReference type="PRINTS" id="PR00452">
    <property type="entry name" value="SH3DOMAIN"/>
</dbReference>
<reference evidence="11" key="1">
    <citation type="submission" date="2016-11" db="UniProtKB">
        <authorList>
            <consortium name="WormBaseParasite"/>
        </authorList>
    </citation>
    <scope>IDENTIFICATION</scope>
</reference>
<dbReference type="FunFam" id="2.30.30.40:FF:000072">
    <property type="entry name" value="Unconventional Myosin IB"/>
    <property type="match status" value="1"/>
</dbReference>
<dbReference type="Pfam" id="PF14604">
    <property type="entry name" value="SH3_9"/>
    <property type="match status" value="1"/>
</dbReference>
<proteinExistence type="inferred from homology"/>
<dbReference type="InterPro" id="IPR004148">
    <property type="entry name" value="BAR_dom"/>
</dbReference>
<protein>
    <submittedName>
        <fullName evidence="11">SH3 domain-containing GRB2-like protein</fullName>
    </submittedName>
</protein>
<dbReference type="PANTHER" id="PTHR14167">
    <property type="entry name" value="SH3 DOMAIN-CONTAINING"/>
    <property type="match status" value="1"/>
</dbReference>
<evidence type="ECO:0000259" key="8">
    <source>
        <dbReference type="PROSITE" id="PS50002"/>
    </source>
</evidence>
<name>A0A1I8HZ42_9PLAT</name>
<sequence>MSFAGFKKQISKANQLFNEKLAGAKGTELESDFVEMERKIDVTGKMIEELITKTQDYLQPNPMARARISAVKGLNNLQNKRRNMAYPQPEGLLGDAMIKHGKDLGHNSSLVYSPSVRKEKLLLNAATHTSRWRRSSTTWRTGVKQNFLDPFNSLLHQDLKEINHHRKKLQGRRLDYDCKKRKGSGRAPAEDDVHAAEQKFAESKSLTEGAMINFLSSDSEQVSALFELVSAELAYHQEAARILSEAQQRLEEKRSEAASKPRSERPAASITGRTSSRASDTWKTVGDEDTEGGAVGGGGPAISVKPRHQSTKAATPTCRALFAFTADNNTELAFDEGDVIQLVSRVDDNWYEGELKGNRGFFPVNYVDVIVPLPEE</sequence>
<dbReference type="InterPro" id="IPR050384">
    <property type="entry name" value="Endophilin_SH3RF"/>
</dbReference>
<dbReference type="AlphaFoldDB" id="A0A1I8HZ42"/>
<accession>A0A1I8HZ42</accession>
<evidence type="ECO:0000256" key="3">
    <source>
        <dbReference type="ARBA" id="ARBA00022443"/>
    </source>
</evidence>
<comment type="subcellular location">
    <subcellularLocation>
        <location evidence="1">Membrane</location>
        <topology evidence="1">Peripheral membrane protein</topology>
    </subcellularLocation>
</comment>
<dbReference type="GO" id="GO:0005737">
    <property type="term" value="C:cytoplasm"/>
    <property type="evidence" value="ECO:0007669"/>
    <property type="project" value="InterPro"/>
</dbReference>
<organism evidence="10 11">
    <name type="scientific">Macrostomum lignano</name>
    <dbReference type="NCBI Taxonomy" id="282301"/>
    <lineage>
        <taxon>Eukaryota</taxon>
        <taxon>Metazoa</taxon>
        <taxon>Spiralia</taxon>
        <taxon>Lophotrochozoa</taxon>
        <taxon>Platyhelminthes</taxon>
        <taxon>Rhabditophora</taxon>
        <taxon>Macrostomorpha</taxon>
        <taxon>Macrostomida</taxon>
        <taxon>Macrostomidae</taxon>
        <taxon>Macrostomum</taxon>
    </lineage>
</organism>
<dbReference type="SUPFAM" id="SSF50044">
    <property type="entry name" value="SH3-domain"/>
    <property type="match status" value="1"/>
</dbReference>
<dbReference type="InterPro" id="IPR001452">
    <property type="entry name" value="SH3_domain"/>
</dbReference>
<dbReference type="PANTHER" id="PTHR14167:SF81">
    <property type="entry name" value="ENDOPHILIN-A"/>
    <property type="match status" value="1"/>
</dbReference>
<keyword evidence="10" id="KW-1185">Reference proteome</keyword>
<evidence type="ECO:0000256" key="7">
    <source>
        <dbReference type="SAM" id="MobiDB-lite"/>
    </source>
</evidence>